<protein>
    <recommendedName>
        <fullName evidence="3">beta-N-acetylhexosaminidase</fullName>
        <ecNumber evidence="3">3.2.1.52</ecNumber>
    </recommendedName>
</protein>
<evidence type="ECO:0000259" key="7">
    <source>
        <dbReference type="Pfam" id="PF00933"/>
    </source>
</evidence>
<keyword evidence="5" id="KW-0326">Glycosidase</keyword>
<dbReference type="InterPro" id="IPR036962">
    <property type="entry name" value="Glyco_hydro_3_N_sf"/>
</dbReference>
<dbReference type="PROSITE" id="PS00775">
    <property type="entry name" value="GLYCOSYL_HYDROL_F3"/>
    <property type="match status" value="1"/>
</dbReference>
<keyword evidence="4" id="KW-0378">Hydrolase</keyword>
<reference evidence="9" key="1">
    <citation type="journal article" date="2019" name="Int. J. Syst. Evol. Microbiol.">
        <title>The Global Catalogue of Microorganisms (GCM) 10K type strain sequencing project: providing services to taxonomists for standard genome sequencing and annotation.</title>
        <authorList>
            <consortium name="The Broad Institute Genomics Platform"/>
            <consortium name="The Broad Institute Genome Sequencing Center for Infectious Disease"/>
            <person name="Wu L."/>
            <person name="Ma J."/>
        </authorList>
    </citation>
    <scope>NUCLEOTIDE SEQUENCE [LARGE SCALE GENOMIC DNA]</scope>
    <source>
        <strain evidence="9">JCM 17687</strain>
    </source>
</reference>
<dbReference type="PANTHER" id="PTHR30480">
    <property type="entry name" value="BETA-HEXOSAMINIDASE-RELATED"/>
    <property type="match status" value="1"/>
</dbReference>
<evidence type="ECO:0000256" key="5">
    <source>
        <dbReference type="ARBA" id="ARBA00023295"/>
    </source>
</evidence>
<dbReference type="Gene3D" id="3.20.20.300">
    <property type="entry name" value="Glycoside hydrolase, family 3, N-terminal domain"/>
    <property type="match status" value="1"/>
</dbReference>
<dbReference type="Proteomes" id="UP001500427">
    <property type="component" value="Unassembled WGS sequence"/>
</dbReference>
<feature type="chain" id="PRO_5047358698" description="beta-N-acetylhexosaminidase" evidence="6">
    <location>
        <begin position="31"/>
        <end position="478"/>
    </location>
</feature>
<evidence type="ECO:0000256" key="3">
    <source>
        <dbReference type="ARBA" id="ARBA00012663"/>
    </source>
</evidence>
<evidence type="ECO:0000256" key="4">
    <source>
        <dbReference type="ARBA" id="ARBA00022801"/>
    </source>
</evidence>
<dbReference type="EC" id="3.2.1.52" evidence="3"/>
<name>A0ABP9JDC4_9MICO</name>
<dbReference type="Pfam" id="PF00933">
    <property type="entry name" value="Glyco_hydro_3"/>
    <property type="match status" value="1"/>
</dbReference>
<dbReference type="RefSeq" id="WP_345507396.1">
    <property type="nucleotide sequence ID" value="NZ_BAABIW010000014.1"/>
</dbReference>
<dbReference type="InterPro" id="IPR001764">
    <property type="entry name" value="Glyco_hydro_3_N"/>
</dbReference>
<dbReference type="InterPro" id="IPR019800">
    <property type="entry name" value="Glyco_hydro_3_AS"/>
</dbReference>
<accession>A0ABP9JDC4</accession>
<gene>
    <name evidence="8" type="ORF">GCM10023258_20810</name>
</gene>
<evidence type="ECO:0000256" key="2">
    <source>
        <dbReference type="ARBA" id="ARBA00005336"/>
    </source>
</evidence>
<evidence type="ECO:0000256" key="1">
    <source>
        <dbReference type="ARBA" id="ARBA00001231"/>
    </source>
</evidence>
<comment type="similarity">
    <text evidence="2">Belongs to the glycosyl hydrolase 3 family.</text>
</comment>
<dbReference type="PANTHER" id="PTHR30480:SF13">
    <property type="entry name" value="BETA-HEXOSAMINIDASE"/>
    <property type="match status" value="1"/>
</dbReference>
<proteinExistence type="inferred from homology"/>
<dbReference type="InterPro" id="IPR017853">
    <property type="entry name" value="GH"/>
</dbReference>
<keyword evidence="9" id="KW-1185">Reference proteome</keyword>
<evidence type="ECO:0000256" key="6">
    <source>
        <dbReference type="SAM" id="SignalP"/>
    </source>
</evidence>
<dbReference type="EMBL" id="BAABIW010000014">
    <property type="protein sequence ID" value="GAA5026746.1"/>
    <property type="molecule type" value="Genomic_DNA"/>
</dbReference>
<dbReference type="InterPro" id="IPR050226">
    <property type="entry name" value="NagZ_Beta-hexosaminidase"/>
</dbReference>
<evidence type="ECO:0000313" key="8">
    <source>
        <dbReference type="EMBL" id="GAA5026746.1"/>
    </source>
</evidence>
<comment type="catalytic activity">
    <reaction evidence="1">
        <text>Hydrolysis of terminal non-reducing N-acetyl-D-hexosamine residues in N-acetyl-beta-D-hexosaminides.</text>
        <dbReference type="EC" id="3.2.1.52"/>
    </reaction>
</comment>
<dbReference type="SUPFAM" id="SSF51445">
    <property type="entry name" value="(Trans)glycosidases"/>
    <property type="match status" value="1"/>
</dbReference>
<feature type="signal peptide" evidence="6">
    <location>
        <begin position="1"/>
        <end position="30"/>
    </location>
</feature>
<evidence type="ECO:0000313" key="9">
    <source>
        <dbReference type="Proteomes" id="UP001500427"/>
    </source>
</evidence>
<sequence>MRARRTLSLTAGLAALTAVPLLTPATTATASPACPAVTAVQTPAQAAQAAYDRLTTAQRIGQLFMVGGPATGLGATTESMITRYHVGNVVLTGRATTGAAPVRVVTSRAGTLATSAATGDVPLLVAADQEGGSVQVLQGTGFSRMPTALTQGTWSDATLSSNAGLWGRQVMRSGTNVDLAPVMDTVSKSFAASNQPIGRYQREYGYTTSVVADKGTAFLSAMRASGLAMTAKHFPGLGRVTGNTDVTAGVTDTVTTRTSADVAPFKAAVASGARVLMLSSAYYRKIDAARPAVFSPTVIGGMVRTDLRFTGIVMSDDLGNAYQVHNWTPAARAVDFFSAGGDMLLTVTPTVVPAMVSAVSARAASDATFRATVKTAVLRVLTVKAELGLLAPRLPVTGYFGSLTTASLRRWLDLPTAGAFDSQTVRVLQYRLSTTVDGVFGARTVAALQSYLGISRDGASGWNARTVAQLQRYLNTQL</sequence>
<feature type="domain" description="Glycoside hydrolase family 3 N-terminal" evidence="7">
    <location>
        <begin position="56"/>
        <end position="383"/>
    </location>
</feature>
<comment type="caution">
    <text evidence="8">The sequence shown here is derived from an EMBL/GenBank/DDBJ whole genome shotgun (WGS) entry which is preliminary data.</text>
</comment>
<keyword evidence="6" id="KW-0732">Signal</keyword>
<organism evidence="8 9">
    <name type="scientific">Terrabacter aeriphilus</name>
    <dbReference type="NCBI Taxonomy" id="515662"/>
    <lineage>
        <taxon>Bacteria</taxon>
        <taxon>Bacillati</taxon>
        <taxon>Actinomycetota</taxon>
        <taxon>Actinomycetes</taxon>
        <taxon>Micrococcales</taxon>
        <taxon>Intrasporangiaceae</taxon>
        <taxon>Terrabacter</taxon>
    </lineage>
</organism>